<dbReference type="InterPro" id="IPR032675">
    <property type="entry name" value="LRR_dom_sf"/>
</dbReference>
<dbReference type="InterPro" id="IPR036047">
    <property type="entry name" value="F-box-like_dom_sf"/>
</dbReference>
<evidence type="ECO:0000259" key="3">
    <source>
        <dbReference type="PROSITE" id="PS51707"/>
    </source>
</evidence>
<dbReference type="SUPFAM" id="SSF52540">
    <property type="entry name" value="P-loop containing nucleoside triphosphate hydrolases"/>
    <property type="match status" value="1"/>
</dbReference>
<dbReference type="InterPro" id="IPR033469">
    <property type="entry name" value="CYTH-like_dom_sf"/>
</dbReference>
<dbReference type="PANTHER" id="PTHR31639">
    <property type="entry name" value="F-BOX PROTEIN-LIKE"/>
    <property type="match status" value="1"/>
</dbReference>
<dbReference type="InterPro" id="IPR053781">
    <property type="entry name" value="F-box_AtFBL13-like"/>
</dbReference>
<proteinExistence type="predicted"/>
<dbReference type="SUPFAM" id="SSF81383">
    <property type="entry name" value="F-box domain"/>
    <property type="match status" value="1"/>
</dbReference>
<keyword evidence="5" id="KW-1185">Reference proteome</keyword>
<dbReference type="InterPro" id="IPR023577">
    <property type="entry name" value="CYTH_domain"/>
</dbReference>
<dbReference type="InterPro" id="IPR001810">
    <property type="entry name" value="F-box_dom"/>
</dbReference>
<dbReference type="PANTHER" id="PTHR31639:SF237">
    <property type="entry name" value="F-BOX DOMAIN-CONTAINING PROTEIN"/>
    <property type="match status" value="1"/>
</dbReference>
<name>A0ABR2BLI0_9ROSI</name>
<gene>
    <name evidence="4" type="ORF">V6N12_025115</name>
</gene>
<evidence type="ECO:0000259" key="2">
    <source>
        <dbReference type="PROSITE" id="PS50181"/>
    </source>
</evidence>
<dbReference type="Gene3D" id="3.40.50.300">
    <property type="entry name" value="P-loop containing nucleotide triphosphate hydrolases"/>
    <property type="match status" value="1"/>
</dbReference>
<dbReference type="PROSITE" id="PS51707">
    <property type="entry name" value="CYTH"/>
    <property type="match status" value="1"/>
</dbReference>
<feature type="domain" description="CYTH" evidence="3">
    <location>
        <begin position="252"/>
        <end position="410"/>
    </location>
</feature>
<keyword evidence="1" id="KW-0175">Coiled coil</keyword>
<dbReference type="Gene3D" id="2.40.320.10">
    <property type="entry name" value="Hypothetical Protein Pfu-838710-001"/>
    <property type="match status" value="1"/>
</dbReference>
<evidence type="ECO:0000313" key="5">
    <source>
        <dbReference type="Proteomes" id="UP001472677"/>
    </source>
</evidence>
<evidence type="ECO:0000256" key="1">
    <source>
        <dbReference type="SAM" id="Coils"/>
    </source>
</evidence>
<comment type="caution">
    <text evidence="4">The sequence shown here is derived from an EMBL/GenBank/DDBJ whole genome shotgun (WGS) entry which is preliminary data.</text>
</comment>
<dbReference type="InterPro" id="IPR027417">
    <property type="entry name" value="P-loop_NTPase"/>
</dbReference>
<sequence length="1049" mass="119171">MPQDASSIEAQHKRAGLLKDQVRLVKRKDCDRHEIVSIQEPLSFEKGFFVVIRACQLLAQKNEGIILVGLAGPSGAGKTVFTEKILNFMPSIATISMDNYNEASRIVDGNFDDPRLTDYDTLLQNLHDLKEGKEVQVPIYDFKASSRVGYRTLEVPSSRIVIIEGIYALSEKLRPMLDLRVSVTGGVHFDLVKRVLRDIQRAGQEPEEIIHQISETVYPMYKAFIEPDLQTAQIKIINKFNPFTGFQSPTYILKSARKLTVDQIKSVFTEEHTETEEQTYDIYLLPPGEDPESCQSYLRMRNKDGKYSLMFEEWVTDIPFVISPRITFEVSVRLLGGLMALGYTIATILKRNSHVFSDDKVCVKIDWLEQLNRQYFQVQGRDRSVVKLVAEQLGLEGSYIPRTYIEQIQLEKLVNEVMALPEDLKTKLSLDEDLVSSPKEALLRASADRVALRNRHLKSGMSHSYSTQREKNMSNFAGYNVNNRRFGERNSESALANEGVITQLSEQISSLNDRMDEFTTRIEELNSKLAVKHSTSSQQNLAFQAESCNGSAPTSHFINGLGNGSIMPNSLSSSQLAKDSPIMEEISSVARGQRQIMHQLDNLSNLLHERIGERKSHKFVSGFSILSLMEDVLAPDLISDLPQSIIETILTRLPIRDAVRTSILSSKWRYKWATLTQLVFDEKCVILSNDRCKVEDSLVKFITRTLFLHQGPIHKFQLTTTYLQCCPDIDQWLLFLSRNDIKELVLELGEGEWFRVPSCLFNCKKLTRLDLFRCEFDPPPSFKGFLCLKSLNLHQVLVSPEAIENLISSCPLLESLGLSYFDSLALNIRAPNLKYLCLEGEFKDICLENTPLLVAMSVAMYMTDDIAEHFEQSSGCNFNRFLGSVPRLERLIGHIYFTKYLSIGDDLGRHPITYLHLKVVELNQVSFEDMKEILVVLRLITNSPNLRELQISGSSNTLAAIDAPDLDFWDDECPSDCTFKQLKLVKMTDMSGVPHEMEFIKFLLANSPALETMSISPCVYVMDGRLNMLIELLRFRRASAQAEILFIQD</sequence>
<dbReference type="InterPro" id="IPR006083">
    <property type="entry name" value="PRK/URK"/>
</dbReference>
<dbReference type="EMBL" id="JBBPBM010000104">
    <property type="protein sequence ID" value="KAK8508006.1"/>
    <property type="molecule type" value="Genomic_DNA"/>
</dbReference>
<dbReference type="PROSITE" id="PS50181">
    <property type="entry name" value="FBOX"/>
    <property type="match status" value="1"/>
</dbReference>
<evidence type="ECO:0008006" key="6">
    <source>
        <dbReference type="Google" id="ProtNLM"/>
    </source>
</evidence>
<dbReference type="Pfam" id="PF01928">
    <property type="entry name" value="CYTH"/>
    <property type="match status" value="1"/>
</dbReference>
<dbReference type="Pfam" id="PF24758">
    <property type="entry name" value="LRR_At5g56370"/>
    <property type="match status" value="1"/>
</dbReference>
<accession>A0ABR2BLI0</accession>
<dbReference type="InterPro" id="IPR006566">
    <property type="entry name" value="FBD"/>
</dbReference>
<dbReference type="Pfam" id="PF00646">
    <property type="entry name" value="F-box"/>
    <property type="match status" value="1"/>
</dbReference>
<dbReference type="Pfam" id="PF00485">
    <property type="entry name" value="PRK"/>
    <property type="match status" value="1"/>
</dbReference>
<protein>
    <recommendedName>
        <fullName evidence="6">F-box domain-containing protein</fullName>
    </recommendedName>
</protein>
<feature type="domain" description="F-box" evidence="2">
    <location>
        <begin position="635"/>
        <end position="669"/>
    </location>
</feature>
<dbReference type="SUPFAM" id="SSF55154">
    <property type="entry name" value="CYTH-like phosphatases"/>
    <property type="match status" value="1"/>
</dbReference>
<organism evidence="4 5">
    <name type="scientific">Hibiscus sabdariffa</name>
    <name type="common">roselle</name>
    <dbReference type="NCBI Taxonomy" id="183260"/>
    <lineage>
        <taxon>Eukaryota</taxon>
        <taxon>Viridiplantae</taxon>
        <taxon>Streptophyta</taxon>
        <taxon>Embryophyta</taxon>
        <taxon>Tracheophyta</taxon>
        <taxon>Spermatophyta</taxon>
        <taxon>Magnoliopsida</taxon>
        <taxon>eudicotyledons</taxon>
        <taxon>Gunneridae</taxon>
        <taxon>Pentapetalae</taxon>
        <taxon>rosids</taxon>
        <taxon>malvids</taxon>
        <taxon>Malvales</taxon>
        <taxon>Malvaceae</taxon>
        <taxon>Malvoideae</taxon>
        <taxon>Hibiscus</taxon>
    </lineage>
</organism>
<dbReference type="PRINTS" id="PR00988">
    <property type="entry name" value="URIDINKINASE"/>
</dbReference>
<feature type="coiled-coil region" evidence="1">
    <location>
        <begin position="501"/>
        <end position="528"/>
    </location>
</feature>
<dbReference type="Gene3D" id="3.80.10.10">
    <property type="entry name" value="Ribonuclease Inhibitor"/>
    <property type="match status" value="1"/>
</dbReference>
<dbReference type="CDD" id="cd02028">
    <property type="entry name" value="UMPK_like"/>
    <property type="match status" value="1"/>
</dbReference>
<evidence type="ECO:0000313" key="4">
    <source>
        <dbReference type="EMBL" id="KAK8508006.1"/>
    </source>
</evidence>
<dbReference type="InterPro" id="IPR055411">
    <property type="entry name" value="LRR_FXL15/At3g58940/PEG3-like"/>
</dbReference>
<reference evidence="4 5" key="1">
    <citation type="journal article" date="2024" name="G3 (Bethesda)">
        <title>Genome assembly of Hibiscus sabdariffa L. provides insights into metabolisms of medicinal natural products.</title>
        <authorList>
            <person name="Kim T."/>
        </authorList>
    </citation>
    <scope>NUCLEOTIDE SEQUENCE [LARGE SCALE GENOMIC DNA]</scope>
    <source>
        <strain evidence="4">TK-2024</strain>
        <tissue evidence="4">Old leaves</tissue>
    </source>
</reference>
<dbReference type="Proteomes" id="UP001472677">
    <property type="component" value="Unassembled WGS sequence"/>
</dbReference>
<dbReference type="CDD" id="cd22160">
    <property type="entry name" value="F-box_AtFBL13-like"/>
    <property type="match status" value="1"/>
</dbReference>
<dbReference type="Pfam" id="PF08387">
    <property type="entry name" value="FBD"/>
    <property type="match status" value="1"/>
</dbReference>
<dbReference type="SUPFAM" id="SSF52047">
    <property type="entry name" value="RNI-like"/>
    <property type="match status" value="1"/>
</dbReference>
<dbReference type="SMART" id="SM00579">
    <property type="entry name" value="FBD"/>
    <property type="match status" value="1"/>
</dbReference>